<evidence type="ECO:0000313" key="1">
    <source>
        <dbReference type="EMBL" id="KAI3701168.1"/>
    </source>
</evidence>
<proteinExistence type="predicted"/>
<comment type="caution">
    <text evidence="1">The sequence shown here is derived from an EMBL/GenBank/DDBJ whole genome shotgun (WGS) entry which is preliminary data.</text>
</comment>
<evidence type="ECO:0000313" key="2">
    <source>
        <dbReference type="Proteomes" id="UP001055811"/>
    </source>
</evidence>
<dbReference type="Proteomes" id="UP001055811">
    <property type="component" value="Linkage Group LG08"/>
</dbReference>
<name>A0ACB8ZUK7_CICIN</name>
<keyword evidence="2" id="KW-1185">Reference proteome</keyword>
<reference evidence="2" key="1">
    <citation type="journal article" date="2022" name="Mol. Ecol. Resour.">
        <title>The genomes of chicory, endive, great burdock and yacon provide insights into Asteraceae palaeo-polyploidization history and plant inulin production.</title>
        <authorList>
            <person name="Fan W."/>
            <person name="Wang S."/>
            <person name="Wang H."/>
            <person name="Wang A."/>
            <person name="Jiang F."/>
            <person name="Liu H."/>
            <person name="Zhao H."/>
            <person name="Xu D."/>
            <person name="Zhang Y."/>
        </authorList>
    </citation>
    <scope>NUCLEOTIDE SEQUENCE [LARGE SCALE GENOMIC DNA]</scope>
    <source>
        <strain evidence="2">cv. Punajuju</strain>
    </source>
</reference>
<sequence length="81" mass="8901">MRVTGKPKIIVSLHYNIEVVVHSTVVFAAINNRCCLCHIKREDPRKICGESHGYSMFLGGLFVGSTDDKSRNVALCSLAHG</sequence>
<dbReference type="EMBL" id="CM042016">
    <property type="protein sequence ID" value="KAI3701168.1"/>
    <property type="molecule type" value="Genomic_DNA"/>
</dbReference>
<organism evidence="1 2">
    <name type="scientific">Cichorium intybus</name>
    <name type="common">Chicory</name>
    <dbReference type="NCBI Taxonomy" id="13427"/>
    <lineage>
        <taxon>Eukaryota</taxon>
        <taxon>Viridiplantae</taxon>
        <taxon>Streptophyta</taxon>
        <taxon>Embryophyta</taxon>
        <taxon>Tracheophyta</taxon>
        <taxon>Spermatophyta</taxon>
        <taxon>Magnoliopsida</taxon>
        <taxon>eudicotyledons</taxon>
        <taxon>Gunneridae</taxon>
        <taxon>Pentapetalae</taxon>
        <taxon>asterids</taxon>
        <taxon>campanulids</taxon>
        <taxon>Asterales</taxon>
        <taxon>Asteraceae</taxon>
        <taxon>Cichorioideae</taxon>
        <taxon>Cichorieae</taxon>
        <taxon>Cichoriinae</taxon>
        <taxon>Cichorium</taxon>
    </lineage>
</organism>
<reference evidence="1 2" key="2">
    <citation type="journal article" date="2022" name="Mol. Ecol. Resour.">
        <title>The genomes of chicory, endive, great burdock and yacon provide insights into Asteraceae paleo-polyploidization history and plant inulin production.</title>
        <authorList>
            <person name="Fan W."/>
            <person name="Wang S."/>
            <person name="Wang H."/>
            <person name="Wang A."/>
            <person name="Jiang F."/>
            <person name="Liu H."/>
            <person name="Zhao H."/>
            <person name="Xu D."/>
            <person name="Zhang Y."/>
        </authorList>
    </citation>
    <scope>NUCLEOTIDE SEQUENCE [LARGE SCALE GENOMIC DNA]</scope>
    <source>
        <strain evidence="2">cv. Punajuju</strain>
        <tissue evidence="1">Leaves</tissue>
    </source>
</reference>
<protein>
    <submittedName>
        <fullName evidence="1">Uncharacterized protein</fullName>
    </submittedName>
</protein>
<accession>A0ACB8ZUK7</accession>
<gene>
    <name evidence="1" type="ORF">L2E82_45815</name>
</gene>